<evidence type="ECO:0000259" key="1">
    <source>
        <dbReference type="Pfam" id="PF06985"/>
    </source>
</evidence>
<name>A0A2T2N4Y7_CORCC</name>
<protein>
    <submittedName>
        <fullName evidence="2">HET-domain-containing protein</fullName>
    </submittedName>
</protein>
<proteinExistence type="predicted"/>
<dbReference type="OrthoDB" id="3486565at2759"/>
<dbReference type="InterPro" id="IPR010730">
    <property type="entry name" value="HET"/>
</dbReference>
<dbReference type="STRING" id="1448308.A0A2T2N4Y7"/>
<reference evidence="2 3" key="1">
    <citation type="journal article" date="2018" name="Front. Microbiol.">
        <title>Genome-Wide Analysis of Corynespora cassiicola Leaf Fall Disease Putative Effectors.</title>
        <authorList>
            <person name="Lopez D."/>
            <person name="Ribeiro S."/>
            <person name="Label P."/>
            <person name="Fumanal B."/>
            <person name="Venisse J.S."/>
            <person name="Kohler A."/>
            <person name="de Oliveira R.R."/>
            <person name="Labutti K."/>
            <person name="Lipzen A."/>
            <person name="Lail K."/>
            <person name="Bauer D."/>
            <person name="Ohm R.A."/>
            <person name="Barry K.W."/>
            <person name="Spatafora J."/>
            <person name="Grigoriev I.V."/>
            <person name="Martin F.M."/>
            <person name="Pujade-Renaud V."/>
        </authorList>
    </citation>
    <scope>NUCLEOTIDE SEQUENCE [LARGE SCALE GENOMIC DNA]</scope>
    <source>
        <strain evidence="2 3">Philippines</strain>
    </source>
</reference>
<evidence type="ECO:0000313" key="3">
    <source>
        <dbReference type="Proteomes" id="UP000240883"/>
    </source>
</evidence>
<sequence length="721" mass="81611">MESLSSHVPYRPDLYDVVKSIAENSCAVFPRIQYSLDAQNFFKIYPQTLIECTTRGCAFCSLVLRGFAQFRGVPLNFRFWKQKQGKALKVAGDYIGSNTNRDWLVYEIYRSLGDDALDFQKPQVHSIPRSLTLSRNETALRDYDVLSWIGICSDIAEHGRDSECLQRASLWLNHCIRTHDACSSDSIAPNTFPKRMIHVGDSSTPPQLCSFPPKYHKERSYAALSHCWGKAPPYTTTHKTLVSRSRALAWSEIPKTFRDAILVTRALELKYLWIDSLCIIQDDKTDWKEEAAKMCHVYSNAVVTIVASSASDSSKGFLQEREHLSKTIMSIRGERPIKMREDIHYHFSTAGPLVDRGWCFQERMLARRLLMFEKHEMVWRCKIDHRCECGSALEEARYLTSTRYDSSKFRTKTPATPRDFYNIISHKDKVEETYRWWHGTVVPYYTVLQLSKWTDRFPALSGLATAVDSVVRGTYLAGIWKEKLANGLLWKASKCGFVYEDIAPSWSWASISSPILYTSDLVYDKDFQGLIDEITHDMKASPEDRFGALRPGSNICIKCPLFHADALWSVAEKSGSVEGLNFADYSCRPSIILDACTEAIEVNTPRGKMTTLARCKESAEMHKELGLEALHNLCARSSDVGFGRAKVAFAVLGVSLSNYPELRGIVLGSSNTVPGAYQRVGYWTAYINRGFLAITKSNEVLEATKAFGRDDLGLLQNITII</sequence>
<dbReference type="PANTHER" id="PTHR33112:SF16">
    <property type="entry name" value="HETEROKARYON INCOMPATIBILITY DOMAIN-CONTAINING PROTEIN"/>
    <property type="match status" value="1"/>
</dbReference>
<organism evidence="2 3">
    <name type="scientific">Corynespora cassiicola Philippines</name>
    <dbReference type="NCBI Taxonomy" id="1448308"/>
    <lineage>
        <taxon>Eukaryota</taxon>
        <taxon>Fungi</taxon>
        <taxon>Dikarya</taxon>
        <taxon>Ascomycota</taxon>
        <taxon>Pezizomycotina</taxon>
        <taxon>Dothideomycetes</taxon>
        <taxon>Pleosporomycetidae</taxon>
        <taxon>Pleosporales</taxon>
        <taxon>Corynesporascaceae</taxon>
        <taxon>Corynespora</taxon>
    </lineage>
</organism>
<gene>
    <name evidence="2" type="ORF">BS50DRAFT_201149</name>
</gene>
<dbReference type="Proteomes" id="UP000240883">
    <property type="component" value="Unassembled WGS sequence"/>
</dbReference>
<keyword evidence="3" id="KW-1185">Reference proteome</keyword>
<dbReference type="EMBL" id="KZ678148">
    <property type="protein sequence ID" value="PSN60507.1"/>
    <property type="molecule type" value="Genomic_DNA"/>
</dbReference>
<dbReference type="PANTHER" id="PTHR33112">
    <property type="entry name" value="DOMAIN PROTEIN, PUTATIVE-RELATED"/>
    <property type="match status" value="1"/>
</dbReference>
<dbReference type="Pfam" id="PF06985">
    <property type="entry name" value="HET"/>
    <property type="match status" value="1"/>
</dbReference>
<feature type="domain" description="Heterokaryon incompatibility" evidence="1">
    <location>
        <begin position="221"/>
        <end position="362"/>
    </location>
</feature>
<accession>A0A2T2N4Y7</accession>
<dbReference type="AlphaFoldDB" id="A0A2T2N4Y7"/>
<evidence type="ECO:0000313" key="2">
    <source>
        <dbReference type="EMBL" id="PSN60507.1"/>
    </source>
</evidence>